<dbReference type="Pfam" id="PF03265">
    <property type="entry name" value="DNase_II"/>
    <property type="match status" value="1"/>
</dbReference>
<dbReference type="Proteomes" id="UP000693981">
    <property type="component" value="Unassembled WGS sequence"/>
</dbReference>
<gene>
    <name evidence="4" type="ORF">PHYBOEH_004606</name>
</gene>
<organism evidence="4 5">
    <name type="scientific">Phytophthora boehmeriae</name>
    <dbReference type="NCBI Taxonomy" id="109152"/>
    <lineage>
        <taxon>Eukaryota</taxon>
        <taxon>Sar</taxon>
        <taxon>Stramenopiles</taxon>
        <taxon>Oomycota</taxon>
        <taxon>Peronosporomycetes</taxon>
        <taxon>Peronosporales</taxon>
        <taxon>Peronosporaceae</taxon>
        <taxon>Phytophthora</taxon>
    </lineage>
</organism>
<dbReference type="PANTHER" id="PTHR10858:SF23">
    <property type="entry name" value="DEOXYRIBONUCLEASE II"/>
    <property type="match status" value="1"/>
</dbReference>
<feature type="signal peptide" evidence="3">
    <location>
        <begin position="1"/>
        <end position="18"/>
    </location>
</feature>
<comment type="similarity">
    <text evidence="1">Belongs to the DNase II family.</text>
</comment>
<dbReference type="GO" id="GO:0004531">
    <property type="term" value="F:deoxyribonuclease II activity"/>
    <property type="evidence" value="ECO:0007669"/>
    <property type="project" value="InterPro"/>
</dbReference>
<evidence type="ECO:0000256" key="3">
    <source>
        <dbReference type="SAM" id="SignalP"/>
    </source>
</evidence>
<sequence>MMLLGVALLFALARAVQASSVRALDGFGQPVAWWAVLKLPSHVQLSPDSTVVTPTPCDCPPPDCSNVSTADWPALEARASGLCYLYADARQPEFRHFRDLGYDCLGQGGNDPVSHTLKQKDKDSGPYWALFNDQLNGVAAAFRPNQKDSDDSEITLSQSDTDLEQLQLENSDSDLRDDRRVCGGGDLFSAHAKGAVAFEKDGSGGFFLQTSTPNFPDPTLNESFVRLGCQMDNNVHFAQHMLALSLEDNEMRELGEKLQLARLCSGNFFRNESLHDHLASASLYADGPSQQNTSASAFYRALLDPTLPVQKPSDPMKNELRLNLSRITSSNDRGMEGMARQLMQKPAVFEPLAEGQLLYDVVGDIDNKLLNDVESQDDIKEVLVLVKSPRAAVPPWTLVAEALDSDMSVASWWDGSYGIPTICAGDVFTSTPNEFCLNSPLTGVRLNEDGSAPYNIENLLQATWQIRDGSSNLTWQLVGGRVTDGNHAKWGITSPRSGLVNASNAFVTFGDLNMEGFPCSKACNGSQAGRGGSFFSLMQPSLHNSLATSVISGACKCSSPPASNGLSQSDRGFLTFETLRMCHRGCLKKLEKNLTPSQLPILSCNASSFWSK</sequence>
<evidence type="ECO:0000313" key="5">
    <source>
        <dbReference type="Proteomes" id="UP000693981"/>
    </source>
</evidence>
<evidence type="ECO:0000313" key="4">
    <source>
        <dbReference type="EMBL" id="KAG7394840.1"/>
    </source>
</evidence>
<comment type="caution">
    <text evidence="4">The sequence shown here is derived from an EMBL/GenBank/DDBJ whole genome shotgun (WGS) entry which is preliminary data.</text>
</comment>
<accession>A0A8T1WSV9</accession>
<feature type="chain" id="PRO_5035858235" evidence="3">
    <location>
        <begin position="19"/>
        <end position="612"/>
    </location>
</feature>
<evidence type="ECO:0000256" key="1">
    <source>
        <dbReference type="ARBA" id="ARBA00007527"/>
    </source>
</evidence>
<dbReference type="InterPro" id="IPR004947">
    <property type="entry name" value="DNase_II"/>
</dbReference>
<dbReference type="EMBL" id="JAGDFL010000241">
    <property type="protein sequence ID" value="KAG7394840.1"/>
    <property type="molecule type" value="Genomic_DNA"/>
</dbReference>
<dbReference type="OrthoDB" id="10261598at2759"/>
<keyword evidence="3" id="KW-0732">Signal</keyword>
<evidence type="ECO:0000256" key="2">
    <source>
        <dbReference type="ARBA" id="ARBA00022801"/>
    </source>
</evidence>
<dbReference type="PANTHER" id="PTHR10858">
    <property type="entry name" value="DEOXYRIBONUCLEASE II"/>
    <property type="match status" value="1"/>
</dbReference>
<keyword evidence="5" id="KW-1185">Reference proteome</keyword>
<protein>
    <submittedName>
        <fullName evidence="4">Uncharacterized protein</fullName>
    </submittedName>
</protein>
<reference evidence="4" key="1">
    <citation type="submission" date="2021-02" db="EMBL/GenBank/DDBJ databases">
        <authorList>
            <person name="Palmer J.M."/>
        </authorList>
    </citation>
    <scope>NUCLEOTIDE SEQUENCE</scope>
    <source>
        <strain evidence="4">SCRP23</strain>
    </source>
</reference>
<name>A0A8T1WSV9_9STRA</name>
<keyword evidence="2" id="KW-0378">Hydrolase</keyword>
<dbReference type="AlphaFoldDB" id="A0A8T1WSV9"/>
<proteinExistence type="inferred from homology"/>